<dbReference type="NCBIfam" id="NF009905">
    <property type="entry name" value="PRK13368.1"/>
    <property type="match status" value="1"/>
</dbReference>
<gene>
    <name evidence="5 6" type="primary">kdsB</name>
    <name evidence="6" type="ORF">H4K34_15300</name>
</gene>
<dbReference type="FunFam" id="3.90.550.10:FF:000011">
    <property type="entry name" value="3-deoxy-manno-octulosonate cytidylyltransferase"/>
    <property type="match status" value="1"/>
</dbReference>
<dbReference type="HAMAP" id="MF_00057">
    <property type="entry name" value="KdsB"/>
    <property type="match status" value="1"/>
</dbReference>
<dbReference type="GO" id="GO:0009103">
    <property type="term" value="P:lipopolysaccharide biosynthetic process"/>
    <property type="evidence" value="ECO:0007669"/>
    <property type="project" value="UniProtKB-UniRule"/>
</dbReference>
<dbReference type="KEGG" id="chyd:H4K34_15300"/>
<keyword evidence="4 5" id="KW-0448">Lipopolysaccharide biosynthesis</keyword>
<dbReference type="SUPFAM" id="SSF53448">
    <property type="entry name" value="Nucleotide-diphospho-sugar transferases"/>
    <property type="match status" value="1"/>
</dbReference>
<dbReference type="Proteomes" id="UP000516305">
    <property type="component" value="Chromosome"/>
</dbReference>
<comment type="similarity">
    <text evidence="5">Belongs to the KdsB family.</text>
</comment>
<dbReference type="UniPathway" id="UPA00358">
    <property type="reaction ID" value="UER00476"/>
</dbReference>
<protein>
    <recommendedName>
        <fullName evidence="5">3-deoxy-manno-octulosonate cytidylyltransferase</fullName>
        <ecNumber evidence="5">2.7.7.38</ecNumber>
    </recommendedName>
    <alternativeName>
        <fullName evidence="5">CMP-2-keto-3-deoxyoctulosonic acid synthase</fullName>
        <shortName evidence="5">CKS</shortName>
        <shortName evidence="5">CMP-KDO synthase</shortName>
    </alternativeName>
</protein>
<dbReference type="Gene3D" id="3.90.550.10">
    <property type="entry name" value="Spore Coat Polysaccharide Biosynthesis Protein SpsA, Chain A"/>
    <property type="match status" value="1"/>
</dbReference>
<proteinExistence type="inferred from homology"/>
<dbReference type="GO" id="GO:0033468">
    <property type="term" value="P:CMP-keto-3-deoxy-D-manno-octulosonic acid biosynthetic process"/>
    <property type="evidence" value="ECO:0007669"/>
    <property type="project" value="UniProtKB-UniRule"/>
</dbReference>
<dbReference type="GO" id="GO:0005829">
    <property type="term" value="C:cytosol"/>
    <property type="evidence" value="ECO:0007669"/>
    <property type="project" value="TreeGrafter"/>
</dbReference>
<dbReference type="PANTHER" id="PTHR42866:SF2">
    <property type="entry name" value="3-DEOXY-MANNO-OCTULOSONATE CYTIDYLYLTRANSFERASE, MITOCHONDRIAL"/>
    <property type="match status" value="1"/>
</dbReference>
<dbReference type="EMBL" id="CP060139">
    <property type="protein sequence ID" value="QNR23726.1"/>
    <property type="molecule type" value="Genomic_DNA"/>
</dbReference>
<sequence>MKVLAVIPARYQSSRLPGKPLAEIHGKSMIQRVYERTLKAMDQVVVATDDQRIVEAVQAFGGEVVLTSKDHSTGTNRCLEAYQKWMAEQGPVDVIVNVQGDEPLLEPSELQTLIDLFQDPNCELGTLVKAIESQAELDNRSGCFVTISKKHEALYFSRQLIPFIRDLDYSEWLGAHTFYKHIGLYAYRPEALEKFAHLSPSPLEKAEALEQNRWLENGGRIKVGFSEVESLSVDTPEDLAIVQKIIADLEG</sequence>
<evidence type="ECO:0000256" key="4">
    <source>
        <dbReference type="ARBA" id="ARBA00022985"/>
    </source>
</evidence>
<keyword evidence="3 5" id="KW-0548">Nucleotidyltransferase</keyword>
<keyword evidence="7" id="KW-1185">Reference proteome</keyword>
<dbReference type="PANTHER" id="PTHR42866">
    <property type="entry name" value="3-DEOXY-MANNO-OCTULOSONATE CYTIDYLYLTRANSFERASE"/>
    <property type="match status" value="1"/>
</dbReference>
<dbReference type="AlphaFoldDB" id="A0A7H0VDC8"/>
<dbReference type="EC" id="2.7.7.38" evidence="5"/>
<dbReference type="InterPro" id="IPR004528">
    <property type="entry name" value="KdsB"/>
</dbReference>
<evidence type="ECO:0000256" key="3">
    <source>
        <dbReference type="ARBA" id="ARBA00022695"/>
    </source>
</evidence>
<evidence type="ECO:0000256" key="1">
    <source>
        <dbReference type="ARBA" id="ARBA00004370"/>
    </source>
</evidence>
<evidence type="ECO:0000313" key="6">
    <source>
        <dbReference type="EMBL" id="QNR23726.1"/>
    </source>
</evidence>
<name>A0A7H0VDC8_9FLAO</name>
<keyword evidence="2 5" id="KW-0808">Transferase</keyword>
<dbReference type="GO" id="GO:0008690">
    <property type="term" value="F:3-deoxy-manno-octulosonate cytidylyltransferase activity"/>
    <property type="evidence" value="ECO:0007669"/>
    <property type="project" value="UniProtKB-UniRule"/>
</dbReference>
<comment type="pathway">
    <text evidence="5">Nucleotide-sugar biosynthesis; CMP-3-deoxy-D-manno-octulosonate biosynthesis; CMP-3-deoxy-D-manno-octulosonate from 3-deoxy-D-manno-octulosonate and CTP: step 1/1.</text>
</comment>
<accession>A0A7H0VDC8</accession>
<keyword evidence="5" id="KW-0963">Cytoplasm</keyword>
<evidence type="ECO:0000256" key="5">
    <source>
        <dbReference type="HAMAP-Rule" id="MF_00057"/>
    </source>
</evidence>
<dbReference type="RefSeq" id="WP_210758261.1">
    <property type="nucleotide sequence ID" value="NZ_CP060139.1"/>
</dbReference>
<organism evidence="6 7">
    <name type="scientific">Croceimicrobium hydrocarbonivorans</name>
    <dbReference type="NCBI Taxonomy" id="2761580"/>
    <lineage>
        <taxon>Bacteria</taxon>
        <taxon>Pseudomonadati</taxon>
        <taxon>Bacteroidota</taxon>
        <taxon>Flavobacteriia</taxon>
        <taxon>Flavobacteriales</taxon>
        <taxon>Owenweeksiaceae</taxon>
        <taxon>Croceimicrobium</taxon>
    </lineage>
</organism>
<comment type="catalytic activity">
    <reaction evidence="5">
        <text>3-deoxy-alpha-D-manno-oct-2-ulosonate + CTP = CMP-3-deoxy-beta-D-manno-octulosonate + diphosphate</text>
        <dbReference type="Rhea" id="RHEA:23448"/>
        <dbReference type="ChEBI" id="CHEBI:33019"/>
        <dbReference type="ChEBI" id="CHEBI:37563"/>
        <dbReference type="ChEBI" id="CHEBI:85986"/>
        <dbReference type="ChEBI" id="CHEBI:85987"/>
        <dbReference type="EC" id="2.7.7.38"/>
    </reaction>
</comment>
<dbReference type="InterPro" id="IPR003329">
    <property type="entry name" value="Cytidylyl_trans"/>
</dbReference>
<dbReference type="NCBIfam" id="TIGR00466">
    <property type="entry name" value="kdsB"/>
    <property type="match status" value="1"/>
</dbReference>
<dbReference type="NCBIfam" id="NF003950">
    <property type="entry name" value="PRK05450.1-3"/>
    <property type="match status" value="1"/>
</dbReference>
<dbReference type="NCBIfam" id="NF003952">
    <property type="entry name" value="PRK05450.1-5"/>
    <property type="match status" value="1"/>
</dbReference>
<dbReference type="InterPro" id="IPR029044">
    <property type="entry name" value="Nucleotide-diphossugar_trans"/>
</dbReference>
<reference evidence="6 7" key="1">
    <citation type="submission" date="2020-08" db="EMBL/GenBank/DDBJ databases">
        <title>Croceimicrobium hydrocarbonivorans gen. nov., sp. nov., a novel marine bacterium isolated from a bacterial consortium that degrades polyethylene terephthalate.</title>
        <authorList>
            <person name="Liu R."/>
        </authorList>
    </citation>
    <scope>NUCLEOTIDE SEQUENCE [LARGE SCALE GENOMIC DNA]</scope>
    <source>
        <strain evidence="6 7">A20-9</strain>
    </source>
</reference>
<comment type="function">
    <text evidence="5">Activates KDO (a required 8-carbon sugar) for incorporation into bacterial lipopolysaccharide in Gram-negative bacteria.</text>
</comment>
<comment type="subcellular location">
    <subcellularLocation>
        <location evidence="5">Cytoplasm</location>
    </subcellularLocation>
    <subcellularLocation>
        <location evidence="1">Membrane</location>
    </subcellularLocation>
</comment>
<dbReference type="Pfam" id="PF02348">
    <property type="entry name" value="CTP_transf_3"/>
    <property type="match status" value="1"/>
</dbReference>
<evidence type="ECO:0000256" key="2">
    <source>
        <dbReference type="ARBA" id="ARBA00022679"/>
    </source>
</evidence>
<dbReference type="CDD" id="cd02517">
    <property type="entry name" value="CMP-KDO-Synthetase"/>
    <property type="match status" value="1"/>
</dbReference>
<dbReference type="GO" id="GO:0016020">
    <property type="term" value="C:membrane"/>
    <property type="evidence" value="ECO:0007669"/>
    <property type="project" value="UniProtKB-SubCell"/>
</dbReference>
<evidence type="ECO:0000313" key="7">
    <source>
        <dbReference type="Proteomes" id="UP000516305"/>
    </source>
</evidence>